<keyword evidence="8 17" id="KW-0418">Kinase</keyword>
<dbReference type="Gene3D" id="1.10.287.130">
    <property type="match status" value="1"/>
</dbReference>
<dbReference type="SUPFAM" id="SSF55874">
    <property type="entry name" value="ATPase domain of HSP90 chaperone/DNA topoisomerase II/histidine kinase"/>
    <property type="match status" value="1"/>
</dbReference>
<dbReference type="SMART" id="SM00388">
    <property type="entry name" value="HisKA"/>
    <property type="match status" value="1"/>
</dbReference>
<feature type="domain" description="HAMP" evidence="16">
    <location>
        <begin position="162"/>
        <end position="214"/>
    </location>
</feature>
<dbReference type="RefSeq" id="WP_200594157.1">
    <property type="nucleotide sequence ID" value="NZ_JAEPBG010000008.1"/>
</dbReference>
<gene>
    <name evidence="17" type="ORF">JJB74_18275</name>
</gene>
<keyword evidence="9" id="KW-0067">ATP-binding</keyword>
<accession>A0A934SU15</accession>
<comment type="caution">
    <text evidence="17">The sequence shown here is derived from an EMBL/GenBank/DDBJ whole genome shotgun (WGS) entry which is preliminary data.</text>
</comment>
<evidence type="ECO:0000256" key="3">
    <source>
        <dbReference type="ARBA" id="ARBA00012438"/>
    </source>
</evidence>
<dbReference type="PROSITE" id="PS50885">
    <property type="entry name" value="HAMP"/>
    <property type="match status" value="1"/>
</dbReference>
<sequence>MTSLRIRLTLFLLLATVMVAALVGWLTFEQTLSQNKKLFDYQLKQTALTLRDKGTSIHWEPDFYIGESADTVAQVLSADGTVRYRSDPGVALPKKLDPGFNDVIIEGMRWRIYSMPRSDRVIQVAQPWEIRRRLALAATFDSLAPMLAFVPAMVVFIWWLIGRELRPLRRLEREVVKRHARSMDPVSEQGLPSEVAPVAHALNRLLGRLRRAFHNERAFISDAAHELRSPVTALQLQLEMLEQELAVRSRPQSLDELSEGVKRISRLIEQLLTAASTDHDEETAAFKNLDLVEAMRRVIGECFAYATERHIDIRFDAPDSMLVHGDAHRLRILMRNLLDNAIRYTPEHGVVAIRMACHDGNALLSLDDSGPGIPESERCQVFRRFYRGRHAGQPGSGLGLAIVRNIATLHQARIALSASDIGGLRVEVSFPMTRIRSPQPAADNQPQVGSADAAQLREALQR</sequence>
<dbReference type="GO" id="GO:0005886">
    <property type="term" value="C:plasma membrane"/>
    <property type="evidence" value="ECO:0007669"/>
    <property type="project" value="TreeGrafter"/>
</dbReference>
<dbReference type="Gene3D" id="3.30.565.10">
    <property type="entry name" value="Histidine kinase-like ATPase, C-terminal domain"/>
    <property type="match status" value="1"/>
</dbReference>
<dbReference type="PANTHER" id="PTHR45436">
    <property type="entry name" value="SENSOR HISTIDINE KINASE YKOH"/>
    <property type="match status" value="1"/>
</dbReference>
<keyword evidence="11" id="KW-0902">Two-component regulatory system</keyword>
<evidence type="ECO:0000259" key="16">
    <source>
        <dbReference type="PROSITE" id="PS50885"/>
    </source>
</evidence>
<feature type="domain" description="Histidine kinase" evidence="15">
    <location>
        <begin position="222"/>
        <end position="434"/>
    </location>
</feature>
<evidence type="ECO:0000256" key="14">
    <source>
        <dbReference type="SAM" id="Phobius"/>
    </source>
</evidence>
<comment type="catalytic activity">
    <reaction evidence="1">
        <text>ATP + protein L-histidine = ADP + protein N-phospho-L-histidine.</text>
        <dbReference type="EC" id="2.7.13.3"/>
    </reaction>
</comment>
<dbReference type="InterPro" id="IPR003661">
    <property type="entry name" value="HisK_dim/P_dom"/>
</dbReference>
<keyword evidence="12 14" id="KW-0472">Membrane</keyword>
<dbReference type="PROSITE" id="PS50109">
    <property type="entry name" value="HIS_KIN"/>
    <property type="match status" value="1"/>
</dbReference>
<evidence type="ECO:0000256" key="10">
    <source>
        <dbReference type="ARBA" id="ARBA00022989"/>
    </source>
</evidence>
<dbReference type="InterPro" id="IPR036097">
    <property type="entry name" value="HisK_dim/P_sf"/>
</dbReference>
<dbReference type="PRINTS" id="PR00344">
    <property type="entry name" value="BCTRLSENSOR"/>
</dbReference>
<keyword evidence="18" id="KW-1185">Reference proteome</keyword>
<dbReference type="Pfam" id="PF00512">
    <property type="entry name" value="HisKA"/>
    <property type="match status" value="1"/>
</dbReference>
<reference evidence="17" key="1">
    <citation type="submission" date="2021-01" db="EMBL/GenBank/DDBJ databases">
        <title>Genome sequence of strain Noviherbaspirillum sp. DKR-6.</title>
        <authorList>
            <person name="Chaudhary D.K."/>
        </authorList>
    </citation>
    <scope>NUCLEOTIDE SEQUENCE</scope>
    <source>
        <strain evidence="17">DKR-6</strain>
    </source>
</reference>
<evidence type="ECO:0000256" key="1">
    <source>
        <dbReference type="ARBA" id="ARBA00000085"/>
    </source>
</evidence>
<keyword evidence="10 14" id="KW-1133">Transmembrane helix</keyword>
<feature type="region of interest" description="Disordered" evidence="13">
    <location>
        <begin position="436"/>
        <end position="462"/>
    </location>
</feature>
<evidence type="ECO:0000313" key="17">
    <source>
        <dbReference type="EMBL" id="MBK4736575.1"/>
    </source>
</evidence>
<name>A0A934SU15_9BURK</name>
<evidence type="ECO:0000256" key="12">
    <source>
        <dbReference type="ARBA" id="ARBA00023136"/>
    </source>
</evidence>
<dbReference type="PANTHER" id="PTHR45436:SF14">
    <property type="entry name" value="SENSOR PROTEIN QSEC"/>
    <property type="match status" value="1"/>
</dbReference>
<protein>
    <recommendedName>
        <fullName evidence="3">histidine kinase</fullName>
        <ecNumber evidence="3">2.7.13.3</ecNumber>
    </recommendedName>
</protein>
<dbReference type="GO" id="GO:0000155">
    <property type="term" value="F:phosphorelay sensor kinase activity"/>
    <property type="evidence" value="ECO:0007669"/>
    <property type="project" value="InterPro"/>
</dbReference>
<dbReference type="Pfam" id="PF02518">
    <property type="entry name" value="HATPase_c"/>
    <property type="match status" value="1"/>
</dbReference>
<evidence type="ECO:0000313" key="18">
    <source>
        <dbReference type="Proteomes" id="UP000622890"/>
    </source>
</evidence>
<dbReference type="SUPFAM" id="SSF47384">
    <property type="entry name" value="Homodimeric domain of signal transducing histidine kinase"/>
    <property type="match status" value="1"/>
</dbReference>
<dbReference type="EC" id="2.7.13.3" evidence="3"/>
<comment type="subcellular location">
    <subcellularLocation>
        <location evidence="2">Membrane</location>
        <topology evidence="2">Multi-pass membrane protein</topology>
    </subcellularLocation>
</comment>
<organism evidence="17 18">
    <name type="scientific">Noviherbaspirillum pedocola</name>
    <dbReference type="NCBI Taxonomy" id="2801341"/>
    <lineage>
        <taxon>Bacteria</taxon>
        <taxon>Pseudomonadati</taxon>
        <taxon>Pseudomonadota</taxon>
        <taxon>Betaproteobacteria</taxon>
        <taxon>Burkholderiales</taxon>
        <taxon>Oxalobacteraceae</taxon>
        <taxon>Noviherbaspirillum</taxon>
    </lineage>
</organism>
<keyword evidence="6 14" id="KW-0812">Transmembrane</keyword>
<feature type="transmembrane region" description="Helical" evidence="14">
    <location>
        <begin position="6"/>
        <end position="28"/>
    </location>
</feature>
<keyword evidence="5" id="KW-0808">Transferase</keyword>
<dbReference type="AlphaFoldDB" id="A0A934SU15"/>
<proteinExistence type="predicted"/>
<dbReference type="SMART" id="SM00387">
    <property type="entry name" value="HATPase_c"/>
    <property type="match status" value="1"/>
</dbReference>
<evidence type="ECO:0000256" key="5">
    <source>
        <dbReference type="ARBA" id="ARBA00022679"/>
    </source>
</evidence>
<evidence type="ECO:0000256" key="8">
    <source>
        <dbReference type="ARBA" id="ARBA00022777"/>
    </source>
</evidence>
<dbReference type="EMBL" id="JAEPBG010000008">
    <property type="protein sequence ID" value="MBK4736575.1"/>
    <property type="molecule type" value="Genomic_DNA"/>
</dbReference>
<evidence type="ECO:0000256" key="13">
    <source>
        <dbReference type="SAM" id="MobiDB-lite"/>
    </source>
</evidence>
<dbReference type="InterPro" id="IPR036890">
    <property type="entry name" value="HATPase_C_sf"/>
</dbReference>
<dbReference type="CDD" id="cd00082">
    <property type="entry name" value="HisKA"/>
    <property type="match status" value="1"/>
</dbReference>
<dbReference type="InterPro" id="IPR003594">
    <property type="entry name" value="HATPase_dom"/>
</dbReference>
<evidence type="ECO:0000256" key="2">
    <source>
        <dbReference type="ARBA" id="ARBA00004141"/>
    </source>
</evidence>
<dbReference type="InterPro" id="IPR004358">
    <property type="entry name" value="Sig_transdc_His_kin-like_C"/>
</dbReference>
<evidence type="ECO:0000259" key="15">
    <source>
        <dbReference type="PROSITE" id="PS50109"/>
    </source>
</evidence>
<feature type="transmembrane region" description="Helical" evidence="14">
    <location>
        <begin position="134"/>
        <end position="161"/>
    </location>
</feature>
<evidence type="ECO:0000256" key="9">
    <source>
        <dbReference type="ARBA" id="ARBA00022840"/>
    </source>
</evidence>
<evidence type="ECO:0000256" key="4">
    <source>
        <dbReference type="ARBA" id="ARBA00022553"/>
    </source>
</evidence>
<evidence type="ECO:0000256" key="7">
    <source>
        <dbReference type="ARBA" id="ARBA00022741"/>
    </source>
</evidence>
<dbReference type="Proteomes" id="UP000622890">
    <property type="component" value="Unassembled WGS sequence"/>
</dbReference>
<dbReference type="GO" id="GO:0005524">
    <property type="term" value="F:ATP binding"/>
    <property type="evidence" value="ECO:0007669"/>
    <property type="project" value="UniProtKB-KW"/>
</dbReference>
<keyword evidence="4" id="KW-0597">Phosphoprotein</keyword>
<dbReference type="InterPro" id="IPR005467">
    <property type="entry name" value="His_kinase_dom"/>
</dbReference>
<dbReference type="InterPro" id="IPR050428">
    <property type="entry name" value="TCS_sensor_his_kinase"/>
</dbReference>
<dbReference type="InterPro" id="IPR003660">
    <property type="entry name" value="HAMP_dom"/>
</dbReference>
<keyword evidence="7" id="KW-0547">Nucleotide-binding</keyword>
<evidence type="ECO:0000256" key="6">
    <source>
        <dbReference type="ARBA" id="ARBA00022692"/>
    </source>
</evidence>
<evidence type="ECO:0000256" key="11">
    <source>
        <dbReference type="ARBA" id="ARBA00023012"/>
    </source>
</evidence>
<dbReference type="CDD" id="cd00075">
    <property type="entry name" value="HATPase"/>
    <property type="match status" value="1"/>
</dbReference>